<dbReference type="AlphaFoldDB" id="R9PBQ6"/>
<dbReference type="InterPro" id="IPR003653">
    <property type="entry name" value="Peptidase_C48_C"/>
</dbReference>
<evidence type="ECO:0000313" key="8">
    <source>
        <dbReference type="EMBL" id="GAC98801.1"/>
    </source>
</evidence>
<dbReference type="GO" id="GO:0005737">
    <property type="term" value="C:cytoplasm"/>
    <property type="evidence" value="ECO:0007669"/>
    <property type="project" value="TreeGrafter"/>
</dbReference>
<gene>
    <name evidence="8" type="ORF">PHSY_006396</name>
</gene>
<feature type="compositionally biased region" description="Basic and acidic residues" evidence="6">
    <location>
        <begin position="585"/>
        <end position="601"/>
    </location>
</feature>
<comment type="similarity">
    <text evidence="1">Belongs to the peptidase C48 family.</text>
</comment>
<dbReference type="InterPro" id="IPR051947">
    <property type="entry name" value="Sentrin-specific_protease"/>
</dbReference>
<feature type="region of interest" description="Disordered" evidence="6">
    <location>
        <begin position="23"/>
        <end position="109"/>
    </location>
</feature>
<keyword evidence="4" id="KW-0833">Ubl conjugation pathway</keyword>
<sequence>MPPLVTRNARGRLPHEDAILVERDDDVDDADKVQLFPSVPSSREISRKLDGMGESLALQAKERRRKGEASSAAHPETFYSRQSDRPTTRNHRHRPDGPIALEEPSDGRSNDREALILVVRNSPGVGPVNGSSHNTKNKPPASSRTRMVDRMHKKMPSPMVASTSQRRSLSSMAPSTLPTLPGSQLASPNDLFGSSRGAKRMRTEAGTTSSVLDDSSHSSPQILEVRLQAIVVSGMGRSRERDHAAVWVNAHSLQCGVAANHRATIRYSNIREVLTNTPDVKGCGILCLTLTPGCKSARELQKTFPDVDPCASGDAAQIQMVACDSSADDLSEPQEPQPRKVRTLITPGSHRPSESFTRGLNRTNVTYESYAPRKKTFDLQPPSPTASATLGRARNASPSLPSLTIPKAEIDPIAPPKVEVRRPPVSHENGTILQYPCEGTGAVSLRISDFDKLLDGGLLNDIAIDFGVKVILAEIRARDPMLADSIYVFNTFFFSILMSDSVENSYAKLRRWTVKEDLFAEKYVVIPVNEDYHWYLALIVHPAYIFADQHRDSNSEKDKGEVAASLMLPSPKSRRQSPALEQIADTERDPLKVEPRVEDKPAASSEPGAPPLPSTSVLPQTADKQPGSVLAPMAVDAKPCAALDEKKPPLSASASRPKPEARREPKLEDDAQAPASKSASKLYLAASSTDASEIQARESPGDPGGSRESATVAKVTNLRSVPVHDKRQANGAAAAKLTEAEASSKSLSKAAYINASVSEQPDFCGCRVYLGIRRSCSRR</sequence>
<evidence type="ECO:0000256" key="2">
    <source>
        <dbReference type="ARBA" id="ARBA00022553"/>
    </source>
</evidence>
<feature type="compositionally biased region" description="Basic and acidic residues" evidence="6">
    <location>
        <begin position="657"/>
        <end position="669"/>
    </location>
</feature>
<dbReference type="Pfam" id="PF02902">
    <property type="entry name" value="Peptidase_C48"/>
    <property type="match status" value="1"/>
</dbReference>
<feature type="region of interest" description="Disordered" evidence="6">
    <location>
        <begin position="640"/>
        <end position="711"/>
    </location>
</feature>
<dbReference type="eggNOG" id="KOG0779">
    <property type="taxonomic scope" value="Eukaryota"/>
</dbReference>
<feature type="compositionally biased region" description="Polar residues" evidence="6">
    <location>
        <begin position="160"/>
        <end position="187"/>
    </location>
</feature>
<dbReference type="OrthoDB" id="442460at2759"/>
<dbReference type="GO" id="GO:0006508">
    <property type="term" value="P:proteolysis"/>
    <property type="evidence" value="ECO:0007669"/>
    <property type="project" value="UniProtKB-KW"/>
</dbReference>
<evidence type="ECO:0000313" key="9">
    <source>
        <dbReference type="Proteomes" id="UP000014071"/>
    </source>
</evidence>
<feature type="region of interest" description="Disordered" evidence="6">
    <location>
        <begin position="324"/>
        <end position="357"/>
    </location>
</feature>
<dbReference type="InterPro" id="IPR038765">
    <property type="entry name" value="Papain-like_cys_pep_sf"/>
</dbReference>
<feature type="compositionally biased region" description="Low complexity" evidence="6">
    <location>
        <begin position="673"/>
        <end position="688"/>
    </location>
</feature>
<dbReference type="Gene3D" id="3.40.395.10">
    <property type="entry name" value="Adenoviral Proteinase, Chain A"/>
    <property type="match status" value="1"/>
</dbReference>
<feature type="domain" description="Ubiquitin-like protease family profile" evidence="7">
    <location>
        <begin position="443"/>
        <end position="777"/>
    </location>
</feature>
<keyword evidence="3" id="KW-0645">Protease</keyword>
<keyword evidence="5" id="KW-0378">Hydrolase</keyword>
<dbReference type="GO" id="GO:0016926">
    <property type="term" value="P:protein desumoylation"/>
    <property type="evidence" value="ECO:0007669"/>
    <property type="project" value="TreeGrafter"/>
</dbReference>
<feature type="region of interest" description="Disordered" evidence="6">
    <location>
        <begin position="375"/>
        <end position="398"/>
    </location>
</feature>
<evidence type="ECO:0000256" key="3">
    <source>
        <dbReference type="ARBA" id="ARBA00022670"/>
    </source>
</evidence>
<evidence type="ECO:0000256" key="6">
    <source>
        <dbReference type="SAM" id="MobiDB-lite"/>
    </source>
</evidence>
<feature type="region of interest" description="Disordered" evidence="6">
    <location>
        <begin position="121"/>
        <end position="217"/>
    </location>
</feature>
<feature type="region of interest" description="Disordered" evidence="6">
    <location>
        <begin position="566"/>
        <end position="625"/>
    </location>
</feature>
<dbReference type="STRING" id="1305764.R9PBQ6"/>
<feature type="compositionally biased region" description="Polar residues" evidence="6">
    <location>
        <begin position="614"/>
        <end position="623"/>
    </location>
</feature>
<dbReference type="Proteomes" id="UP000014071">
    <property type="component" value="Unassembled WGS sequence"/>
</dbReference>
<dbReference type="EMBL" id="DF238821">
    <property type="protein sequence ID" value="GAC98801.1"/>
    <property type="molecule type" value="Genomic_DNA"/>
</dbReference>
<accession>R9PBQ6</accession>
<evidence type="ECO:0000256" key="1">
    <source>
        <dbReference type="ARBA" id="ARBA00005234"/>
    </source>
</evidence>
<evidence type="ECO:0000256" key="4">
    <source>
        <dbReference type="ARBA" id="ARBA00022786"/>
    </source>
</evidence>
<evidence type="ECO:0000259" key="7">
    <source>
        <dbReference type="PROSITE" id="PS50600"/>
    </source>
</evidence>
<proteinExistence type="inferred from homology"/>
<keyword evidence="2" id="KW-0597">Phosphoprotein</keyword>
<evidence type="ECO:0000256" key="5">
    <source>
        <dbReference type="ARBA" id="ARBA00022801"/>
    </source>
</evidence>
<organism evidence="8 9">
    <name type="scientific">Pseudozyma hubeiensis (strain SY62)</name>
    <name type="common">Yeast</name>
    <dbReference type="NCBI Taxonomy" id="1305764"/>
    <lineage>
        <taxon>Eukaryota</taxon>
        <taxon>Fungi</taxon>
        <taxon>Dikarya</taxon>
        <taxon>Basidiomycota</taxon>
        <taxon>Ustilaginomycotina</taxon>
        <taxon>Ustilaginomycetes</taxon>
        <taxon>Ustilaginales</taxon>
        <taxon>Ustilaginaceae</taxon>
        <taxon>Pseudozyma</taxon>
    </lineage>
</organism>
<dbReference type="GO" id="GO:0005634">
    <property type="term" value="C:nucleus"/>
    <property type="evidence" value="ECO:0007669"/>
    <property type="project" value="TreeGrafter"/>
</dbReference>
<keyword evidence="9" id="KW-1185">Reference proteome</keyword>
<protein>
    <recommendedName>
        <fullName evidence="7">Ubiquitin-like protease family profile domain-containing protein</fullName>
    </recommendedName>
</protein>
<dbReference type="GeneID" id="24111667"/>
<dbReference type="PROSITE" id="PS50600">
    <property type="entry name" value="ULP_PROTEASE"/>
    <property type="match status" value="1"/>
</dbReference>
<dbReference type="HOGENOM" id="CLU_359465_0_0_1"/>
<reference evidence="9" key="1">
    <citation type="journal article" date="2013" name="Genome Announc.">
        <title>Draft genome sequence of the basidiomycetous yeast-like fungus Pseudozyma hubeiensis SY62, which produces an abundant amount of the biosurfactant mannosylerythritol lipids.</title>
        <authorList>
            <person name="Konishi M."/>
            <person name="Hatada Y."/>
            <person name="Horiuchi J."/>
        </authorList>
    </citation>
    <scope>NUCLEOTIDE SEQUENCE [LARGE SCALE GENOMIC DNA]</scope>
    <source>
        <strain evidence="9">SY62</strain>
    </source>
</reference>
<dbReference type="RefSeq" id="XP_012192388.1">
    <property type="nucleotide sequence ID" value="XM_012336998.1"/>
</dbReference>
<dbReference type="SUPFAM" id="SSF54001">
    <property type="entry name" value="Cysteine proteinases"/>
    <property type="match status" value="1"/>
</dbReference>
<dbReference type="PANTHER" id="PTHR46896:SF3">
    <property type="entry name" value="FI06413P-RELATED"/>
    <property type="match status" value="1"/>
</dbReference>
<dbReference type="PANTHER" id="PTHR46896">
    <property type="entry name" value="SENTRIN-SPECIFIC PROTEASE"/>
    <property type="match status" value="1"/>
</dbReference>
<dbReference type="GO" id="GO:0070139">
    <property type="term" value="F:SUMO-specific endopeptidase activity"/>
    <property type="evidence" value="ECO:0007669"/>
    <property type="project" value="TreeGrafter"/>
</dbReference>
<name>R9PBQ6_PSEHS</name>